<dbReference type="GO" id="GO:0005840">
    <property type="term" value="C:ribosome"/>
    <property type="evidence" value="ECO:0007669"/>
    <property type="project" value="UniProtKB-KW"/>
</dbReference>
<dbReference type="Proteomes" id="UP001140949">
    <property type="component" value="Unassembled WGS sequence"/>
</dbReference>
<dbReference type="EMBL" id="JANAVB010015800">
    <property type="protein sequence ID" value="KAJ6832767.1"/>
    <property type="molecule type" value="Genomic_DNA"/>
</dbReference>
<evidence type="ECO:0000313" key="3">
    <source>
        <dbReference type="Proteomes" id="UP001140949"/>
    </source>
</evidence>
<protein>
    <submittedName>
        <fullName evidence="1">60S ribosomal protein L36-3-like</fullName>
    </submittedName>
</protein>
<gene>
    <name evidence="1" type="ORF">M6B38_125225</name>
    <name evidence="2" type="ORF">M6B38_125230</name>
</gene>
<proteinExistence type="predicted"/>
<keyword evidence="1" id="KW-0687">Ribonucleoprotein</keyword>
<dbReference type="AlphaFoldDB" id="A0AAX6GVK2"/>
<name>A0AAX6GVK2_IRIPA</name>
<evidence type="ECO:0000313" key="2">
    <source>
        <dbReference type="EMBL" id="KAJ6832767.1"/>
    </source>
</evidence>
<comment type="caution">
    <text evidence="1">The sequence shown here is derived from an EMBL/GenBank/DDBJ whole genome shotgun (WGS) entry which is preliminary data.</text>
</comment>
<organism evidence="1 3">
    <name type="scientific">Iris pallida</name>
    <name type="common">Sweet iris</name>
    <dbReference type="NCBI Taxonomy" id="29817"/>
    <lineage>
        <taxon>Eukaryota</taxon>
        <taxon>Viridiplantae</taxon>
        <taxon>Streptophyta</taxon>
        <taxon>Embryophyta</taxon>
        <taxon>Tracheophyta</taxon>
        <taxon>Spermatophyta</taxon>
        <taxon>Magnoliopsida</taxon>
        <taxon>Liliopsida</taxon>
        <taxon>Asparagales</taxon>
        <taxon>Iridaceae</taxon>
        <taxon>Iridoideae</taxon>
        <taxon>Irideae</taxon>
        <taxon>Iris</taxon>
    </lineage>
</organism>
<dbReference type="EMBL" id="JANAVB010015800">
    <property type="protein sequence ID" value="KAJ6832766.1"/>
    <property type="molecule type" value="Genomic_DNA"/>
</dbReference>
<keyword evidence="3" id="KW-1185">Reference proteome</keyword>
<sequence>MGHAKIASVIRYDRYFKLCIKHNPSGTKPLHGTIPLLLVLNLSCQLLKS</sequence>
<keyword evidence="1" id="KW-0689">Ribosomal protein</keyword>
<accession>A0AAX6GVK2</accession>
<evidence type="ECO:0000313" key="1">
    <source>
        <dbReference type="EMBL" id="KAJ6832766.1"/>
    </source>
</evidence>
<reference evidence="1" key="2">
    <citation type="submission" date="2023-04" db="EMBL/GenBank/DDBJ databases">
        <authorList>
            <person name="Bruccoleri R.E."/>
            <person name="Oakeley E.J."/>
            <person name="Faust A.-M."/>
            <person name="Dessus-Babus S."/>
            <person name="Altorfer M."/>
            <person name="Burckhardt D."/>
            <person name="Oertli M."/>
            <person name="Naumann U."/>
            <person name="Petersen F."/>
            <person name="Wong J."/>
        </authorList>
    </citation>
    <scope>NUCLEOTIDE SEQUENCE</scope>
    <source>
        <strain evidence="1">GSM-AAB239-AS_SAM_17_03QT</strain>
        <tissue evidence="1">Leaf</tissue>
    </source>
</reference>
<reference evidence="1" key="1">
    <citation type="journal article" date="2023" name="GigaByte">
        <title>Genome assembly of the bearded iris, Iris pallida Lam.</title>
        <authorList>
            <person name="Bruccoleri R.E."/>
            <person name="Oakeley E.J."/>
            <person name="Faust A.M.E."/>
            <person name="Altorfer M."/>
            <person name="Dessus-Babus S."/>
            <person name="Burckhardt D."/>
            <person name="Oertli M."/>
            <person name="Naumann U."/>
            <person name="Petersen F."/>
            <person name="Wong J."/>
        </authorList>
    </citation>
    <scope>NUCLEOTIDE SEQUENCE</scope>
    <source>
        <strain evidence="1">GSM-AAB239-AS_SAM_17_03QT</strain>
    </source>
</reference>